<organism evidence="1">
    <name type="scientific">freshwater metagenome</name>
    <dbReference type="NCBI Taxonomy" id="449393"/>
    <lineage>
        <taxon>unclassified sequences</taxon>
        <taxon>metagenomes</taxon>
        <taxon>ecological metagenomes</taxon>
    </lineage>
</organism>
<reference evidence="1" key="1">
    <citation type="submission" date="2020-05" db="EMBL/GenBank/DDBJ databases">
        <authorList>
            <person name="Chiriac C."/>
            <person name="Salcher M."/>
            <person name="Ghai R."/>
            <person name="Kavagutti S V."/>
        </authorList>
    </citation>
    <scope>NUCLEOTIDE SEQUENCE</scope>
</reference>
<proteinExistence type="predicted"/>
<evidence type="ECO:0000313" key="1">
    <source>
        <dbReference type="EMBL" id="CAB4762386.1"/>
    </source>
</evidence>
<dbReference type="EMBL" id="CAEZYR010000114">
    <property type="protein sequence ID" value="CAB4762386.1"/>
    <property type="molecule type" value="Genomic_DNA"/>
</dbReference>
<protein>
    <submittedName>
        <fullName evidence="1">Unannotated protein</fullName>
    </submittedName>
</protein>
<dbReference type="EMBL" id="CAFBMH010000199">
    <property type="protein sequence ID" value="CAB4938042.1"/>
    <property type="molecule type" value="Genomic_DNA"/>
</dbReference>
<evidence type="ECO:0000313" key="3">
    <source>
        <dbReference type="EMBL" id="CAB5001690.1"/>
    </source>
</evidence>
<name>A0A6J6US48_9ZZZZ</name>
<evidence type="ECO:0000313" key="2">
    <source>
        <dbReference type="EMBL" id="CAB4938042.1"/>
    </source>
</evidence>
<sequence length="57" mass="6265">MSGRTDSIDREQGQLTARDIELELEISRRELTGYCHRTLGSAFPPSSAGRSFSTSSC</sequence>
<dbReference type="AlphaFoldDB" id="A0A6J6US48"/>
<gene>
    <name evidence="1" type="ORF">UFOPK2754_02500</name>
    <name evidence="2" type="ORF">UFOPK3543_03074</name>
    <name evidence="3" type="ORF">UFOPK3967_01671</name>
</gene>
<accession>A0A6J6US48</accession>
<dbReference type="EMBL" id="CAFBOS010000101">
    <property type="protein sequence ID" value="CAB5001690.1"/>
    <property type="molecule type" value="Genomic_DNA"/>
</dbReference>